<protein>
    <recommendedName>
        <fullName evidence="6">Class D sortase</fullName>
    </recommendedName>
</protein>
<proteinExistence type="predicted"/>
<dbReference type="Pfam" id="PF04203">
    <property type="entry name" value="Sortase"/>
    <property type="match status" value="1"/>
</dbReference>
<dbReference type="NCBIfam" id="TIGR01076">
    <property type="entry name" value="sortase_fam"/>
    <property type="match status" value="1"/>
</dbReference>
<feature type="active site" description="Acyl-thioester intermediate" evidence="2">
    <location>
        <position position="196"/>
    </location>
</feature>
<dbReference type="Gene3D" id="2.40.260.10">
    <property type="entry name" value="Sortase"/>
    <property type="match status" value="1"/>
</dbReference>
<dbReference type="RefSeq" id="WP_077360781.1">
    <property type="nucleotide sequence ID" value="NZ_MQMF01000001.1"/>
</dbReference>
<evidence type="ECO:0000256" key="1">
    <source>
        <dbReference type="ARBA" id="ARBA00022801"/>
    </source>
</evidence>
<evidence type="ECO:0000313" key="4">
    <source>
        <dbReference type="EMBL" id="OOE14810.1"/>
    </source>
</evidence>
<dbReference type="SUPFAM" id="SSF63817">
    <property type="entry name" value="Sortase"/>
    <property type="match status" value="1"/>
</dbReference>
<dbReference type="CDD" id="cd06166">
    <property type="entry name" value="Sortase_D_2"/>
    <property type="match status" value="1"/>
</dbReference>
<reference evidence="4 5" key="1">
    <citation type="submission" date="2016-11" db="EMBL/GenBank/DDBJ databases">
        <authorList>
            <person name="Jaros S."/>
            <person name="Januszkiewicz K."/>
            <person name="Wedrychowicz H."/>
        </authorList>
    </citation>
    <scope>NUCLEOTIDE SEQUENCE [LARGE SCALE GENOMIC DNA]</scope>
    <source>
        <strain evidence="4 5">Con a/3</strain>
    </source>
</reference>
<sequence>MNKKTLKRGGIAVFLLGIALLILPVITGWQTSSDQQALEKEWNDLNTSYDNPFTLPSVKAAKPPETKNEENPNTSESSKKIAMEKGVIGKMSIPKIGLESMMVPGVTQKDLQNAIGWMTSTSFPGEKGNTVMAGHRSHTYGQFFHRLNEVDKGDTVKVETTTGPILYRVYEKTVVKPDNLSVLEAKKEEEITLITCEPLYSNEFRLIVRAERIN</sequence>
<evidence type="ECO:0008006" key="6">
    <source>
        <dbReference type="Google" id="ProtNLM"/>
    </source>
</evidence>
<organism evidence="4 5">
    <name type="scientific">Fictibacillus arsenicus</name>
    <dbReference type="NCBI Taxonomy" id="255247"/>
    <lineage>
        <taxon>Bacteria</taxon>
        <taxon>Bacillati</taxon>
        <taxon>Bacillota</taxon>
        <taxon>Bacilli</taxon>
        <taxon>Bacillales</taxon>
        <taxon>Fictibacillaceae</taxon>
        <taxon>Fictibacillus</taxon>
    </lineage>
</organism>
<dbReference type="AlphaFoldDB" id="A0A1V3GD83"/>
<keyword evidence="1" id="KW-0378">Hydrolase</keyword>
<dbReference type="Proteomes" id="UP000188597">
    <property type="component" value="Unassembled WGS sequence"/>
</dbReference>
<dbReference type="InterPro" id="IPR005754">
    <property type="entry name" value="Sortase"/>
</dbReference>
<dbReference type="InterPro" id="IPR042000">
    <property type="entry name" value="Sortase_D_2"/>
</dbReference>
<evidence type="ECO:0000256" key="2">
    <source>
        <dbReference type="PIRSR" id="PIRSR605754-1"/>
    </source>
</evidence>
<feature type="active site" description="Proton donor/acceptor" evidence="2">
    <location>
        <position position="135"/>
    </location>
</feature>
<evidence type="ECO:0000313" key="5">
    <source>
        <dbReference type="Proteomes" id="UP000188597"/>
    </source>
</evidence>
<dbReference type="InterPro" id="IPR023365">
    <property type="entry name" value="Sortase_dom-sf"/>
</dbReference>
<feature type="region of interest" description="Disordered" evidence="3">
    <location>
        <begin position="53"/>
        <end position="80"/>
    </location>
</feature>
<comment type="caution">
    <text evidence="4">The sequence shown here is derived from an EMBL/GenBank/DDBJ whole genome shotgun (WGS) entry which is preliminary data.</text>
</comment>
<dbReference type="GO" id="GO:0016787">
    <property type="term" value="F:hydrolase activity"/>
    <property type="evidence" value="ECO:0007669"/>
    <property type="project" value="UniProtKB-KW"/>
</dbReference>
<evidence type="ECO:0000256" key="3">
    <source>
        <dbReference type="SAM" id="MobiDB-lite"/>
    </source>
</evidence>
<dbReference type="EMBL" id="MQMF01000001">
    <property type="protein sequence ID" value="OOE14810.1"/>
    <property type="molecule type" value="Genomic_DNA"/>
</dbReference>
<name>A0A1V3GD83_9BACL</name>
<accession>A0A1V3GD83</accession>
<gene>
    <name evidence="4" type="ORF">UN64_06385</name>
</gene>
<dbReference type="OrthoDB" id="154054at2"/>